<dbReference type="GO" id="GO:0030166">
    <property type="term" value="P:proteoglycan biosynthetic process"/>
    <property type="evidence" value="ECO:0007669"/>
    <property type="project" value="TreeGrafter"/>
</dbReference>
<keyword evidence="3" id="KW-0378">Hydrolase</keyword>
<feature type="signal peptide" evidence="7">
    <location>
        <begin position="1"/>
        <end position="15"/>
    </location>
</feature>
<keyword evidence="2 6" id="KW-0479">Metal-binding</keyword>
<dbReference type="Pfam" id="PF06079">
    <property type="entry name" value="Apyrase"/>
    <property type="match status" value="1"/>
</dbReference>
<comment type="cofactor">
    <cofactor evidence="1 6">
        <name>Ca(2+)</name>
        <dbReference type="ChEBI" id="CHEBI:29108"/>
    </cofactor>
</comment>
<keyword evidence="7" id="KW-0732">Signal</keyword>
<dbReference type="OrthoDB" id="25028at2759"/>
<dbReference type="WBParaSite" id="HCON_00184475-00001">
    <property type="protein sequence ID" value="HCON_00184475-00001"/>
    <property type="gene ID" value="HCON_00184475"/>
</dbReference>
<evidence type="ECO:0000313" key="9">
    <source>
        <dbReference type="WBParaSite" id="HCON_00184475-00001"/>
    </source>
</evidence>
<dbReference type="Gene3D" id="2.120.10.100">
    <property type="entry name" value="Apyrase"/>
    <property type="match status" value="1"/>
</dbReference>
<proteinExistence type="inferred from homology"/>
<evidence type="ECO:0000256" key="2">
    <source>
        <dbReference type="ARBA" id="ARBA00022723"/>
    </source>
</evidence>
<feature type="chain" id="PRO_5029717085" evidence="7">
    <location>
        <begin position="16"/>
        <end position="339"/>
    </location>
</feature>
<evidence type="ECO:0000313" key="8">
    <source>
        <dbReference type="Proteomes" id="UP000025227"/>
    </source>
</evidence>
<dbReference type="PANTHER" id="PTHR13023">
    <property type="entry name" value="APYRASE"/>
    <property type="match status" value="1"/>
</dbReference>
<dbReference type="PANTHER" id="PTHR13023:SF2">
    <property type="entry name" value="SOLUBLE CALCIUM-ACTIVATED NUCLEOTIDASE 1"/>
    <property type="match status" value="1"/>
</dbReference>
<dbReference type="InterPro" id="IPR009283">
    <property type="entry name" value="Apyrase"/>
</dbReference>
<feature type="binding site" evidence="6">
    <location>
        <position position="270"/>
    </location>
    <ligand>
        <name>Ca(2+)</name>
        <dbReference type="ChEBI" id="CHEBI:29108"/>
    </ligand>
</feature>
<keyword evidence="4 6" id="KW-0106">Calcium</keyword>
<dbReference type="FunFam" id="2.120.10.100:FF:000001">
    <property type="entry name" value="Soluble calcium-activated nucleotidase 1"/>
    <property type="match status" value="1"/>
</dbReference>
<dbReference type="SUPFAM" id="SSF101887">
    <property type="entry name" value="Apyrase"/>
    <property type="match status" value="1"/>
</dbReference>
<evidence type="ECO:0000256" key="6">
    <source>
        <dbReference type="PIRSR" id="PIRSR609283-1"/>
    </source>
</evidence>
<evidence type="ECO:0000256" key="3">
    <source>
        <dbReference type="ARBA" id="ARBA00022801"/>
    </source>
</evidence>
<name>A0A7I5EEP6_HAECO</name>
<feature type="binding site" evidence="6">
    <location>
        <position position="323"/>
    </location>
    <ligand>
        <name>Ca(2+)</name>
        <dbReference type="ChEBI" id="CHEBI:29108"/>
    </ligand>
</feature>
<evidence type="ECO:0000256" key="1">
    <source>
        <dbReference type="ARBA" id="ARBA00001913"/>
    </source>
</evidence>
<evidence type="ECO:0000256" key="5">
    <source>
        <dbReference type="ARBA" id="ARBA00025738"/>
    </source>
</evidence>
<dbReference type="GO" id="GO:0005509">
    <property type="term" value="F:calcium ion binding"/>
    <property type="evidence" value="ECO:0007669"/>
    <property type="project" value="InterPro"/>
</dbReference>
<feature type="binding site" evidence="6">
    <location>
        <position position="140"/>
    </location>
    <ligand>
        <name>Ca(2+)</name>
        <dbReference type="ChEBI" id="CHEBI:29108"/>
    </ligand>
</feature>
<dbReference type="GO" id="GO:0004382">
    <property type="term" value="F:GDP phosphatase activity"/>
    <property type="evidence" value="ECO:0007669"/>
    <property type="project" value="TreeGrafter"/>
</dbReference>
<reference evidence="9" key="1">
    <citation type="submission" date="2020-12" db="UniProtKB">
        <authorList>
            <consortium name="WormBaseParasite"/>
        </authorList>
    </citation>
    <scope>IDENTIFICATION</scope>
    <source>
        <strain evidence="9">MHco3</strain>
    </source>
</reference>
<dbReference type="InterPro" id="IPR036258">
    <property type="entry name" value="Apyrase_sf"/>
</dbReference>
<organism evidence="8 9">
    <name type="scientific">Haemonchus contortus</name>
    <name type="common">Barber pole worm</name>
    <dbReference type="NCBI Taxonomy" id="6289"/>
    <lineage>
        <taxon>Eukaryota</taxon>
        <taxon>Metazoa</taxon>
        <taxon>Ecdysozoa</taxon>
        <taxon>Nematoda</taxon>
        <taxon>Chromadorea</taxon>
        <taxon>Rhabditida</taxon>
        <taxon>Rhabditina</taxon>
        <taxon>Rhabditomorpha</taxon>
        <taxon>Strongyloidea</taxon>
        <taxon>Trichostrongylidae</taxon>
        <taxon>Haemonchus</taxon>
    </lineage>
</organism>
<keyword evidence="8" id="KW-1185">Reference proteome</keyword>
<dbReference type="Proteomes" id="UP000025227">
    <property type="component" value="Unplaced"/>
</dbReference>
<feature type="binding site" evidence="6">
    <location>
        <position position="209"/>
    </location>
    <ligand>
        <name>Ca(2+)</name>
        <dbReference type="ChEBI" id="CHEBI:29108"/>
    </ligand>
</feature>
<comment type="similarity">
    <text evidence="5">Belongs to the apyrase family.</text>
</comment>
<feature type="binding site" evidence="6">
    <location>
        <position position="94"/>
    </location>
    <ligand>
        <name>Ca(2+)</name>
        <dbReference type="ChEBI" id="CHEBI:29108"/>
    </ligand>
</feature>
<dbReference type="OMA" id="IHEAVHW"/>
<evidence type="ECO:0000256" key="4">
    <source>
        <dbReference type="ARBA" id="ARBA00022837"/>
    </source>
</evidence>
<sequence length="339" mass="38090">MIIHGVAFCILSATALPILPIKLNDVDNGNLLLPFGIIGDMDSQARQGNVWHSPMVIGTLTLTADRKSAAVEWLSSFNYTSVLNYGNRGMELSDLIYFNGKLMSIDDKTGIVYRIDGRKVIPWIILSDGNGTDPTPFKGEWLTLKDGFLYCGSNGKERTTPMGEFINDSPMYVKRISKDGVVESQNWVQRFISLRAAIEILFPGYVIHEAVQWSKVHKRWFFLPRHMSKLAYNVNTVEETGANVLLSANENFTNFNAVMIGHEVLTKGFSAFQFVPGTNDTVIVAIKSQELARLPFASFIMVFTIHGRIILDETRIPGDIKYEGISFLTEEYLKTLYNQ</sequence>
<dbReference type="GO" id="GO:0045134">
    <property type="term" value="F:UDP phosphatase activity"/>
    <property type="evidence" value="ECO:0007669"/>
    <property type="project" value="TreeGrafter"/>
</dbReference>
<evidence type="ECO:0000256" key="7">
    <source>
        <dbReference type="SAM" id="SignalP"/>
    </source>
</evidence>
<protein>
    <submittedName>
        <fullName evidence="9">Apyrase</fullName>
    </submittedName>
</protein>
<accession>A0A7I5EEP6</accession>
<dbReference type="AlphaFoldDB" id="A0A7I5EEP6"/>
<feature type="binding site" evidence="6">
    <location>
        <position position="93"/>
    </location>
    <ligand>
        <name>Ca(2+)</name>
        <dbReference type="ChEBI" id="CHEBI:29108"/>
    </ligand>
</feature>